<evidence type="ECO:0000256" key="6">
    <source>
        <dbReference type="SAM" id="Phobius"/>
    </source>
</evidence>
<evidence type="ECO:0000256" key="4">
    <source>
        <dbReference type="ARBA" id="ARBA00023136"/>
    </source>
</evidence>
<evidence type="ECO:0000256" key="1">
    <source>
        <dbReference type="ARBA" id="ARBA00004141"/>
    </source>
</evidence>
<comment type="subcellular location">
    <subcellularLocation>
        <location evidence="1">Membrane</location>
        <topology evidence="1">Multi-pass membrane protein</topology>
    </subcellularLocation>
</comment>
<dbReference type="Proteomes" id="UP001417504">
    <property type="component" value="Unassembled WGS sequence"/>
</dbReference>
<evidence type="ECO:0008006" key="9">
    <source>
        <dbReference type="Google" id="ProtNLM"/>
    </source>
</evidence>
<comment type="caution">
    <text evidence="7">The sequence shown here is derived from an EMBL/GenBank/DDBJ whole genome shotgun (WGS) entry which is preliminary data.</text>
</comment>
<accession>A0AAP0JB88</accession>
<dbReference type="PANTHER" id="PTHR31419">
    <property type="entry name" value="PROTEIN PIN-LIKES 2"/>
    <property type="match status" value="1"/>
</dbReference>
<reference evidence="7 8" key="1">
    <citation type="submission" date="2024-01" db="EMBL/GenBank/DDBJ databases">
        <title>Genome assemblies of Stephania.</title>
        <authorList>
            <person name="Yang L."/>
        </authorList>
    </citation>
    <scope>NUCLEOTIDE SEQUENCE [LARGE SCALE GENOMIC DNA]</scope>
    <source>
        <strain evidence="7">QJT</strain>
        <tissue evidence="7">Leaf</tissue>
    </source>
</reference>
<organism evidence="7 8">
    <name type="scientific">Stephania japonica</name>
    <dbReference type="NCBI Taxonomy" id="461633"/>
    <lineage>
        <taxon>Eukaryota</taxon>
        <taxon>Viridiplantae</taxon>
        <taxon>Streptophyta</taxon>
        <taxon>Embryophyta</taxon>
        <taxon>Tracheophyta</taxon>
        <taxon>Spermatophyta</taxon>
        <taxon>Magnoliopsida</taxon>
        <taxon>Ranunculales</taxon>
        <taxon>Menispermaceae</taxon>
        <taxon>Menispermoideae</taxon>
        <taxon>Cissampelideae</taxon>
        <taxon>Stephania</taxon>
    </lineage>
</organism>
<evidence type="ECO:0000313" key="7">
    <source>
        <dbReference type="EMBL" id="KAK9131022.1"/>
    </source>
</evidence>
<dbReference type="GO" id="GO:0009734">
    <property type="term" value="P:auxin-activated signaling pathway"/>
    <property type="evidence" value="ECO:0007669"/>
    <property type="project" value="UniProtKB-KW"/>
</dbReference>
<feature type="transmembrane region" description="Helical" evidence="6">
    <location>
        <begin position="385"/>
        <end position="407"/>
    </location>
</feature>
<name>A0AAP0JB88_9MAGN</name>
<keyword evidence="5" id="KW-0927">Auxin signaling pathway</keyword>
<evidence type="ECO:0000256" key="3">
    <source>
        <dbReference type="ARBA" id="ARBA00022989"/>
    </source>
</evidence>
<dbReference type="Pfam" id="PF03547">
    <property type="entry name" value="Mem_trans"/>
    <property type="match status" value="1"/>
</dbReference>
<gene>
    <name evidence="7" type="ORF">Sjap_011509</name>
</gene>
<keyword evidence="3 6" id="KW-1133">Transmembrane helix</keyword>
<evidence type="ECO:0000256" key="2">
    <source>
        <dbReference type="ARBA" id="ARBA00022692"/>
    </source>
</evidence>
<feature type="transmembrane region" description="Helical" evidence="6">
    <location>
        <begin position="317"/>
        <end position="340"/>
    </location>
</feature>
<dbReference type="AlphaFoldDB" id="A0AAP0JB88"/>
<feature type="transmembrane region" description="Helical" evidence="6">
    <location>
        <begin position="247"/>
        <end position="267"/>
    </location>
</feature>
<feature type="transmembrane region" description="Helical" evidence="6">
    <location>
        <begin position="279"/>
        <end position="305"/>
    </location>
</feature>
<dbReference type="InterPro" id="IPR039305">
    <property type="entry name" value="PILS2/6"/>
</dbReference>
<feature type="transmembrane region" description="Helical" evidence="6">
    <location>
        <begin position="20"/>
        <end position="45"/>
    </location>
</feature>
<dbReference type="InterPro" id="IPR004776">
    <property type="entry name" value="Mem_transp_PIN-like"/>
</dbReference>
<evidence type="ECO:0000313" key="8">
    <source>
        <dbReference type="Proteomes" id="UP001417504"/>
    </source>
</evidence>
<keyword evidence="2 6" id="KW-0812">Transmembrane</keyword>
<feature type="transmembrane region" description="Helical" evidence="6">
    <location>
        <begin position="163"/>
        <end position="181"/>
    </location>
</feature>
<dbReference type="PANTHER" id="PTHR31419:SF1">
    <property type="entry name" value="PROTEIN PIN-LIKES 6"/>
    <property type="match status" value="1"/>
</dbReference>
<protein>
    <recommendedName>
        <fullName evidence="9">Auxin efflux carrier family protein</fullName>
    </recommendedName>
</protein>
<feature type="transmembrane region" description="Helical" evidence="6">
    <location>
        <begin position="122"/>
        <end position="143"/>
    </location>
</feature>
<dbReference type="GO" id="GO:0016020">
    <property type="term" value="C:membrane"/>
    <property type="evidence" value="ECO:0007669"/>
    <property type="project" value="UniProtKB-SubCell"/>
</dbReference>
<keyword evidence="4 6" id="KW-0472">Membrane</keyword>
<evidence type="ECO:0000256" key="5">
    <source>
        <dbReference type="ARBA" id="ARBA00023294"/>
    </source>
</evidence>
<dbReference type="GO" id="GO:0080162">
    <property type="term" value="P:endoplasmic reticulum to cytosol auxin transport"/>
    <property type="evidence" value="ECO:0007669"/>
    <property type="project" value="InterPro"/>
</dbReference>
<proteinExistence type="predicted"/>
<sequence length="409" mass="44532">MKRFLSEMLTATSAGGQSVLSTMMFAVLPIAKVFTVCFMGFLMASKYVNILPASGRKLLNGLVFSLLLPCLIFSQLGRAVTIEKMFEWWFIPVNVVLAAIFGSIVGLVVASIVQPPYPFFKFTVIQIGIGNIGNVPLVLIAALCRDKSNPFGDSEKCNQDGNAYISFGQWVGAIIVYTYVFQMLAPPPEGTFDVEERLKIPVKDMATEQEPMLPLGGHEPIDSDMSKPGQIRLFITFLIEKLKLKQILQPPVIASILAILIGAVPFLKRLVLTDDAPLFFFTDSCIILGEAMIPCILLALGGNLVDGPGSSKLGFRTTAAIIFARLVLVPPTGLGIVMLADKLGFLPPGDKMFRFVLLLQHSMPTSVLSGAVASLRGCGRESAAVLFWVHVFAILSMTGWIILYLHILF</sequence>
<dbReference type="EMBL" id="JBBNAE010000004">
    <property type="protein sequence ID" value="KAK9131022.1"/>
    <property type="molecule type" value="Genomic_DNA"/>
</dbReference>
<feature type="transmembrane region" description="Helical" evidence="6">
    <location>
        <begin position="88"/>
        <end position="110"/>
    </location>
</feature>
<keyword evidence="8" id="KW-1185">Reference proteome</keyword>
<feature type="transmembrane region" description="Helical" evidence="6">
    <location>
        <begin position="57"/>
        <end position="76"/>
    </location>
</feature>